<protein>
    <recommendedName>
        <fullName evidence="5">5-formyltetrahydrofolate cyclo-ligase</fullName>
        <ecNumber evidence="5">6.3.3.2</ecNumber>
    </recommendedName>
</protein>
<evidence type="ECO:0000256" key="1">
    <source>
        <dbReference type="ARBA" id="ARBA00010638"/>
    </source>
</evidence>
<organism evidence="6 7">
    <name type="scientific">Leminorella grimontii</name>
    <dbReference type="NCBI Taxonomy" id="82981"/>
    <lineage>
        <taxon>Bacteria</taxon>
        <taxon>Pseudomonadati</taxon>
        <taxon>Pseudomonadota</taxon>
        <taxon>Gammaproteobacteria</taxon>
        <taxon>Enterobacterales</taxon>
        <taxon>Budviciaceae</taxon>
        <taxon>Leminorella</taxon>
    </lineage>
</organism>
<name>A0AAV5N9G7_9GAMM</name>
<comment type="cofactor">
    <cofactor evidence="5">
        <name>Mg(2+)</name>
        <dbReference type="ChEBI" id="CHEBI:18420"/>
    </cofactor>
</comment>
<evidence type="ECO:0000256" key="4">
    <source>
        <dbReference type="PIRSR" id="PIRSR006806-1"/>
    </source>
</evidence>
<keyword evidence="7" id="KW-1185">Reference proteome</keyword>
<proteinExistence type="inferred from homology"/>
<dbReference type="GO" id="GO:0009396">
    <property type="term" value="P:folic acid-containing compound biosynthetic process"/>
    <property type="evidence" value="ECO:0007669"/>
    <property type="project" value="TreeGrafter"/>
</dbReference>
<dbReference type="Pfam" id="PF01812">
    <property type="entry name" value="5-FTHF_cyc-lig"/>
    <property type="match status" value="1"/>
</dbReference>
<dbReference type="SUPFAM" id="SSF100950">
    <property type="entry name" value="NagB/RpiA/CoA transferase-like"/>
    <property type="match status" value="1"/>
</dbReference>
<dbReference type="PIRSF" id="PIRSF006806">
    <property type="entry name" value="FTHF_cligase"/>
    <property type="match status" value="1"/>
</dbReference>
<reference evidence="6" key="1">
    <citation type="submission" date="2022-06" db="EMBL/GenBank/DDBJ databases">
        <title>Draft genome sequences of Leminorella grimontii str. JCM5902.</title>
        <authorList>
            <person name="Wakabayashi Y."/>
            <person name="Kojima K."/>
        </authorList>
    </citation>
    <scope>NUCLEOTIDE SEQUENCE</scope>
    <source>
        <strain evidence="6">JCM 5902</strain>
    </source>
</reference>
<dbReference type="GO" id="GO:0005524">
    <property type="term" value="F:ATP binding"/>
    <property type="evidence" value="ECO:0007669"/>
    <property type="project" value="UniProtKB-KW"/>
</dbReference>
<comment type="caution">
    <text evidence="6">The sequence shown here is derived from an EMBL/GenBank/DDBJ whole genome shotgun (WGS) entry which is preliminary data.</text>
</comment>
<evidence type="ECO:0000313" key="7">
    <source>
        <dbReference type="Proteomes" id="UP001058124"/>
    </source>
</evidence>
<feature type="binding site" evidence="4">
    <location>
        <begin position="8"/>
        <end position="12"/>
    </location>
    <ligand>
        <name>ATP</name>
        <dbReference type="ChEBI" id="CHEBI:30616"/>
    </ligand>
</feature>
<keyword evidence="3 4" id="KW-0067">ATP-binding</keyword>
<dbReference type="AlphaFoldDB" id="A0AAV5N9G7"/>
<dbReference type="GO" id="GO:0046872">
    <property type="term" value="F:metal ion binding"/>
    <property type="evidence" value="ECO:0007669"/>
    <property type="project" value="UniProtKB-KW"/>
</dbReference>
<dbReference type="PANTHER" id="PTHR23407">
    <property type="entry name" value="ATPASE INHIBITOR/5-FORMYLTETRAHYDROFOLATE CYCLO-LIGASE"/>
    <property type="match status" value="1"/>
</dbReference>
<dbReference type="InterPro" id="IPR024185">
    <property type="entry name" value="FTHF_cligase-like_sf"/>
</dbReference>
<feature type="binding site" evidence="4">
    <location>
        <position position="59"/>
    </location>
    <ligand>
        <name>substrate</name>
    </ligand>
</feature>
<keyword evidence="5" id="KW-0479">Metal-binding</keyword>
<accession>A0AAV5N9G7</accession>
<gene>
    <name evidence="6" type="ORF">SOASR030_36230</name>
</gene>
<dbReference type="GO" id="GO:0030272">
    <property type="term" value="F:5-formyltetrahydrofolate cyclo-ligase activity"/>
    <property type="evidence" value="ECO:0007669"/>
    <property type="project" value="UniProtKB-EC"/>
</dbReference>
<evidence type="ECO:0000256" key="5">
    <source>
        <dbReference type="RuleBase" id="RU361279"/>
    </source>
</evidence>
<evidence type="ECO:0000256" key="2">
    <source>
        <dbReference type="ARBA" id="ARBA00022741"/>
    </source>
</evidence>
<dbReference type="PANTHER" id="PTHR23407:SF1">
    <property type="entry name" value="5-FORMYLTETRAHYDROFOLATE CYCLO-LIGASE"/>
    <property type="match status" value="1"/>
</dbReference>
<feature type="binding site" evidence="4">
    <location>
        <begin position="139"/>
        <end position="147"/>
    </location>
    <ligand>
        <name>ATP</name>
        <dbReference type="ChEBI" id="CHEBI:30616"/>
    </ligand>
</feature>
<keyword evidence="5" id="KW-0460">Magnesium</keyword>
<dbReference type="InterPro" id="IPR037171">
    <property type="entry name" value="NagB/RpiA_transferase-like"/>
</dbReference>
<dbReference type="EC" id="6.3.3.2" evidence="5"/>
<feature type="binding site" evidence="4">
    <location>
        <position position="54"/>
    </location>
    <ligand>
        <name>substrate</name>
    </ligand>
</feature>
<dbReference type="Gene3D" id="3.40.50.10420">
    <property type="entry name" value="NagB/RpiA/CoA transferase-like"/>
    <property type="match status" value="1"/>
</dbReference>
<dbReference type="NCBIfam" id="TIGR02727">
    <property type="entry name" value="MTHFS_bact"/>
    <property type="match status" value="1"/>
</dbReference>
<sequence>MTTPFPQRQTLRKEIRQRRNALSPREQQLAARRVHERLFEHPRVRAAKRISLFLSFDGEINTRPLIDTLWQQEKEVYLPVLHPFSKGHLLFLRYEKDSVMTHHPFGILEPRLDVRRVLPVSQLDVIVTPMVAFDAQGNRLGMGGGYYDRTLRNWRQDGSYPIGIAHDCQQVEELTHESWDVPLPEILTPSRHWRWL</sequence>
<dbReference type="InterPro" id="IPR002698">
    <property type="entry name" value="FTHF_cligase"/>
</dbReference>
<comment type="catalytic activity">
    <reaction evidence="5">
        <text>(6S)-5-formyl-5,6,7,8-tetrahydrofolate + ATP = (6R)-5,10-methenyltetrahydrofolate + ADP + phosphate</text>
        <dbReference type="Rhea" id="RHEA:10488"/>
        <dbReference type="ChEBI" id="CHEBI:30616"/>
        <dbReference type="ChEBI" id="CHEBI:43474"/>
        <dbReference type="ChEBI" id="CHEBI:57455"/>
        <dbReference type="ChEBI" id="CHEBI:57457"/>
        <dbReference type="ChEBI" id="CHEBI:456216"/>
        <dbReference type="EC" id="6.3.3.2"/>
    </reaction>
</comment>
<evidence type="ECO:0000256" key="3">
    <source>
        <dbReference type="ARBA" id="ARBA00022840"/>
    </source>
</evidence>
<keyword evidence="2 4" id="KW-0547">Nucleotide-binding</keyword>
<dbReference type="Proteomes" id="UP001058124">
    <property type="component" value="Unassembled WGS sequence"/>
</dbReference>
<dbReference type="GO" id="GO:0035999">
    <property type="term" value="P:tetrahydrofolate interconversion"/>
    <property type="evidence" value="ECO:0007669"/>
    <property type="project" value="TreeGrafter"/>
</dbReference>
<evidence type="ECO:0000313" key="6">
    <source>
        <dbReference type="EMBL" id="GKX57511.1"/>
    </source>
</evidence>
<dbReference type="RefSeq" id="WP_027275580.1">
    <property type="nucleotide sequence ID" value="NZ_BRLH01000017.1"/>
</dbReference>
<dbReference type="EMBL" id="BRLH01000017">
    <property type="protein sequence ID" value="GKX57511.1"/>
    <property type="molecule type" value="Genomic_DNA"/>
</dbReference>
<comment type="similarity">
    <text evidence="1 5">Belongs to the 5-formyltetrahydrofolate cyclo-ligase family.</text>
</comment>